<comment type="caution">
    <text evidence="1">The sequence shown here is derived from an EMBL/GenBank/DDBJ whole genome shotgun (WGS) entry which is preliminary data.</text>
</comment>
<sequence>MLTFSREALTNLVASARREFLRKDWASPQSSPVWFPDFEDETGYECHHVPPEKEEVSDEDNENEDVVLDDIRFDESASQLGLMSYEYDTPTPTRSASRFGSLLSPLLIRRKSSIMDFDYPSPSPRPRNFHSTNMDFGQPFIPLKSALTMSMSFDMVRPKSQSSEEKAEIRAGKSEIMFDNFALNQDQDQLPVVLPKIHRPGENDFMTGALDPGNGDEEIVMLPLFVDHAVQPGKTLQDIARRMPYKTYSRRALEQWIATDDSSCWNELPELTYYTTSLGLQIAATELQKIQAMRASCVTDADRMMALKMVGGTSTLERDQGKTVFPEDMTPLLPKTHPSYIEWYWDSLKQQGNIWRELGSFQELADGFNYWSRRGISSREPS</sequence>
<dbReference type="Proteomes" id="UP000288859">
    <property type="component" value="Unassembled WGS sequence"/>
</dbReference>
<organism evidence="1 2">
    <name type="scientific">Exophiala mesophila</name>
    <name type="common">Black yeast-like fungus</name>
    <dbReference type="NCBI Taxonomy" id="212818"/>
    <lineage>
        <taxon>Eukaryota</taxon>
        <taxon>Fungi</taxon>
        <taxon>Dikarya</taxon>
        <taxon>Ascomycota</taxon>
        <taxon>Pezizomycotina</taxon>
        <taxon>Eurotiomycetes</taxon>
        <taxon>Chaetothyriomycetidae</taxon>
        <taxon>Chaetothyriales</taxon>
        <taxon>Herpotrichiellaceae</taxon>
        <taxon>Exophiala</taxon>
    </lineage>
</organism>
<dbReference type="OrthoDB" id="4138114at2759"/>
<gene>
    <name evidence="1" type="ORF">B0A52_09385</name>
</gene>
<dbReference type="EMBL" id="NAJM01000058">
    <property type="protein sequence ID" value="RVX66634.1"/>
    <property type="molecule type" value="Genomic_DNA"/>
</dbReference>
<evidence type="ECO:0000313" key="1">
    <source>
        <dbReference type="EMBL" id="RVX66634.1"/>
    </source>
</evidence>
<accession>A0A438MSI0</accession>
<protein>
    <submittedName>
        <fullName evidence="1">Uncharacterized protein</fullName>
    </submittedName>
</protein>
<reference evidence="1 2" key="1">
    <citation type="submission" date="2017-03" db="EMBL/GenBank/DDBJ databases">
        <title>Genomes of endolithic fungi from Antarctica.</title>
        <authorList>
            <person name="Coleine C."/>
            <person name="Masonjones S."/>
            <person name="Stajich J.E."/>
        </authorList>
    </citation>
    <scope>NUCLEOTIDE SEQUENCE [LARGE SCALE GENOMIC DNA]</scope>
    <source>
        <strain evidence="1 2">CCFEE 6314</strain>
    </source>
</reference>
<name>A0A438MSI0_EXOME</name>
<evidence type="ECO:0000313" key="2">
    <source>
        <dbReference type="Proteomes" id="UP000288859"/>
    </source>
</evidence>
<proteinExistence type="predicted"/>
<dbReference type="AlphaFoldDB" id="A0A438MSI0"/>